<dbReference type="GO" id="GO:0005737">
    <property type="term" value="C:cytoplasm"/>
    <property type="evidence" value="ECO:0007669"/>
    <property type="project" value="TreeGrafter"/>
</dbReference>
<dbReference type="InterPro" id="IPR020568">
    <property type="entry name" value="Ribosomal_Su5_D2-typ_SF"/>
</dbReference>
<accession>A0A449B2E5</accession>
<evidence type="ECO:0000259" key="2">
    <source>
        <dbReference type="Pfam" id="PF01205"/>
    </source>
</evidence>
<dbReference type="InterPro" id="IPR001498">
    <property type="entry name" value="Impact_N"/>
</dbReference>
<dbReference type="SUPFAM" id="SSF54211">
    <property type="entry name" value="Ribosomal protein S5 domain 2-like"/>
    <property type="match status" value="1"/>
</dbReference>
<dbReference type="Proteomes" id="UP000290985">
    <property type="component" value="Chromosome"/>
</dbReference>
<comment type="similarity">
    <text evidence="1">Belongs to the IMPACT family.</text>
</comment>
<dbReference type="Pfam" id="PF01205">
    <property type="entry name" value="Impact_N"/>
    <property type="match status" value="1"/>
</dbReference>
<keyword evidence="4" id="KW-1185">Reference proteome</keyword>
<sequence length="127" mass="14586">MNYRSELIVKKSSFYSYIFRISNKNEIKNFLQKIAKEHKKARHICYAYLFLEDGRENAGFSDDGEPKNTAGRPIYELLKIKKLNNLLVITVRYFGGIKLGAGGLTRAYRESANLSLQLFIKENSVGE</sequence>
<evidence type="ECO:0000313" key="4">
    <source>
        <dbReference type="Proteomes" id="UP000290985"/>
    </source>
</evidence>
<dbReference type="OrthoDB" id="9813771at2"/>
<reference evidence="3 4" key="1">
    <citation type="submission" date="2019-01" db="EMBL/GenBank/DDBJ databases">
        <authorList>
            <consortium name="Pathogen Informatics"/>
        </authorList>
    </citation>
    <scope>NUCLEOTIDE SEQUENCE [LARGE SCALE GENOMIC DNA]</scope>
    <source>
        <strain evidence="3 4">NCTC10181</strain>
    </source>
</reference>
<dbReference type="GO" id="GO:0006446">
    <property type="term" value="P:regulation of translational initiation"/>
    <property type="evidence" value="ECO:0007669"/>
    <property type="project" value="TreeGrafter"/>
</dbReference>
<evidence type="ECO:0000256" key="1">
    <source>
        <dbReference type="ARBA" id="ARBA00007665"/>
    </source>
</evidence>
<organism evidence="3 4">
    <name type="scientific">Mycoplasmopsis citelli</name>
    <dbReference type="NCBI Taxonomy" id="171281"/>
    <lineage>
        <taxon>Bacteria</taxon>
        <taxon>Bacillati</taxon>
        <taxon>Mycoplasmatota</taxon>
        <taxon>Mycoplasmoidales</taxon>
        <taxon>Metamycoplasmataceae</taxon>
        <taxon>Mycoplasmopsis</taxon>
    </lineage>
</organism>
<dbReference type="InterPro" id="IPR036956">
    <property type="entry name" value="Impact_N_sf"/>
</dbReference>
<gene>
    <name evidence="3" type="primary">yigZ</name>
    <name evidence="3" type="ORF">NCTC10181_00614</name>
</gene>
<proteinExistence type="inferred from homology"/>
<dbReference type="PANTHER" id="PTHR16301:SF20">
    <property type="entry name" value="IMPACT FAMILY MEMBER YIGZ"/>
    <property type="match status" value="1"/>
</dbReference>
<dbReference type="Gene3D" id="3.30.230.30">
    <property type="entry name" value="Impact, N-terminal domain"/>
    <property type="match status" value="1"/>
</dbReference>
<name>A0A449B2E5_9BACT</name>
<dbReference type="KEGG" id="mcit:NCTC10181_00614"/>
<dbReference type="EMBL" id="LR215036">
    <property type="protein sequence ID" value="VEU74753.1"/>
    <property type="molecule type" value="Genomic_DNA"/>
</dbReference>
<protein>
    <submittedName>
        <fullName evidence="3">Proline dipeptidase pepQ</fullName>
    </submittedName>
</protein>
<dbReference type="RefSeq" id="WP_129725557.1">
    <property type="nucleotide sequence ID" value="NZ_LR215036.1"/>
</dbReference>
<feature type="domain" description="Impact N-terminal" evidence="2">
    <location>
        <begin position="10"/>
        <end position="114"/>
    </location>
</feature>
<dbReference type="AlphaFoldDB" id="A0A449B2E5"/>
<dbReference type="InterPro" id="IPR023582">
    <property type="entry name" value="Impact"/>
</dbReference>
<dbReference type="PANTHER" id="PTHR16301">
    <property type="entry name" value="IMPACT-RELATED"/>
    <property type="match status" value="1"/>
</dbReference>
<evidence type="ECO:0000313" key="3">
    <source>
        <dbReference type="EMBL" id="VEU74753.1"/>
    </source>
</evidence>